<feature type="signal peptide" evidence="1">
    <location>
        <begin position="1"/>
        <end position="19"/>
    </location>
</feature>
<keyword evidence="1" id="KW-0732">Signal</keyword>
<evidence type="ECO:0000259" key="2">
    <source>
        <dbReference type="SMART" id="SM00477"/>
    </source>
</evidence>
<comment type="caution">
    <text evidence="4">The sequence shown here is derived from an EMBL/GenBank/DDBJ whole genome shotgun (WGS) entry which is preliminary data.</text>
</comment>
<dbReference type="InterPro" id="IPR020821">
    <property type="entry name" value="ENPP1-3/EXOG-like_nuc-like"/>
</dbReference>
<dbReference type="InterPro" id="IPR001604">
    <property type="entry name" value="Endo_G_ENPP1-like_dom"/>
</dbReference>
<dbReference type="SMART" id="SM00477">
    <property type="entry name" value="NUC"/>
    <property type="match status" value="1"/>
</dbReference>
<evidence type="ECO:0000256" key="1">
    <source>
        <dbReference type="SAM" id="SignalP"/>
    </source>
</evidence>
<dbReference type="GO" id="GO:0046872">
    <property type="term" value="F:metal ion binding"/>
    <property type="evidence" value="ECO:0007669"/>
    <property type="project" value="InterPro"/>
</dbReference>
<feature type="domain" description="DNA/RNA non-specific endonuclease/pyrophosphatase/phosphodiesterase" evidence="3">
    <location>
        <begin position="63"/>
        <end position="298"/>
    </location>
</feature>
<dbReference type="InterPro" id="IPR039015">
    <property type="entry name" value="ENDOD1"/>
</dbReference>
<dbReference type="GO" id="GO:0003676">
    <property type="term" value="F:nucleic acid binding"/>
    <property type="evidence" value="ECO:0007669"/>
    <property type="project" value="InterPro"/>
</dbReference>
<dbReference type="EMBL" id="JANPWB010000007">
    <property type="protein sequence ID" value="KAJ1168920.1"/>
    <property type="molecule type" value="Genomic_DNA"/>
</dbReference>
<gene>
    <name evidence="4" type="ORF">NDU88_000832</name>
</gene>
<feature type="chain" id="PRO_5043608424" description="Endonuclease domain-containing 1 protein" evidence="1">
    <location>
        <begin position="20"/>
        <end position="556"/>
    </location>
</feature>
<name>A0AAV7SXT0_PLEWA</name>
<protein>
    <recommendedName>
        <fullName evidence="6">Endonuclease domain-containing 1 protein</fullName>
    </recommendedName>
</protein>
<dbReference type="Gene3D" id="3.40.570.10">
    <property type="entry name" value="Extracellular Endonuclease, subunit A"/>
    <property type="match status" value="1"/>
</dbReference>
<keyword evidence="5" id="KW-1185">Reference proteome</keyword>
<dbReference type="InterPro" id="IPR044925">
    <property type="entry name" value="His-Me_finger_sf"/>
</dbReference>
<dbReference type="SUPFAM" id="SSF54060">
    <property type="entry name" value="His-Me finger endonucleases"/>
    <property type="match status" value="1"/>
</dbReference>
<reference evidence="4" key="1">
    <citation type="journal article" date="2022" name="bioRxiv">
        <title>Sequencing and chromosome-scale assembly of the giantPleurodeles waltlgenome.</title>
        <authorList>
            <person name="Brown T."/>
            <person name="Elewa A."/>
            <person name="Iarovenko S."/>
            <person name="Subramanian E."/>
            <person name="Araus A.J."/>
            <person name="Petzold A."/>
            <person name="Susuki M."/>
            <person name="Suzuki K.-i.T."/>
            <person name="Hayashi T."/>
            <person name="Toyoda A."/>
            <person name="Oliveira C."/>
            <person name="Osipova E."/>
            <person name="Leigh N.D."/>
            <person name="Simon A."/>
            <person name="Yun M.H."/>
        </authorList>
    </citation>
    <scope>NUCLEOTIDE SEQUENCE</scope>
    <source>
        <strain evidence="4">20211129_DDA</strain>
        <tissue evidence="4">Liver</tissue>
    </source>
</reference>
<sequence>MGFWVILALFLTSGEPAGAKVVDDFTHQCDGFFYKKTAPDGIPAVNPARICQQWHPFPDTNEPFLCFATLYDTFYRTPIWSAYYLMRNSRGAHQKIPPKWHIEPQLIANNLGGAMQKESEVPDDLLPSLKERQAINDDYGGSYFDRGHLFPNSFMETTLRDSTFTLTNAVPMDPCFNRVTWSRLEEQLKSQLLSNCVNVEGIPYLVTGSVPNQNRKIPVLDPEDTAPPGDPNDDYNRVSVPSHVWTAVCCDHQDENRKFSLAFLGENKAEGAIETLLVPDLEARLRDLYGSRNNIEVFSDLCQGADKERGVKISSEIKKKIVSGNILIDRALERKRAADNLAQRSSSAQKQVKTSSGTAYALQFPNYSEWNKFYNSEPGFICELSAPGRVGHTTTTLDHNEFFKRRKRDVAPETEGPVCLVQKEATLPTLAMGGQCLNDVCSNKDESYSWCWMDQKWEYCCTEKCEFNEEAKQYECQSSSYGKVPCSPQYSSVTAAGAACRSDHPCGKYGSTHYWCYIDYGETWQYCCSPKYPCGSSGQNLCAAADSGWKEIWCRM</sequence>
<dbReference type="GO" id="GO:0016787">
    <property type="term" value="F:hydrolase activity"/>
    <property type="evidence" value="ECO:0007669"/>
    <property type="project" value="InterPro"/>
</dbReference>
<proteinExistence type="predicted"/>
<dbReference type="PANTHER" id="PTHR21472:SF30">
    <property type="entry name" value="ENDONUCLEASE DOMAIN-CONTAINING 1 PROTEIN-RELATED"/>
    <property type="match status" value="1"/>
</dbReference>
<evidence type="ECO:0000313" key="5">
    <source>
        <dbReference type="Proteomes" id="UP001066276"/>
    </source>
</evidence>
<dbReference type="SMART" id="SM00892">
    <property type="entry name" value="Endonuclease_NS"/>
    <property type="match status" value="1"/>
</dbReference>
<dbReference type="PANTHER" id="PTHR21472">
    <property type="entry name" value="ENDONUCLEASE DOMAIN-CONTAINING 1 PROTEIN ENDOD1"/>
    <property type="match status" value="1"/>
</dbReference>
<feature type="domain" description="ENPP1-3/EXOG-like endonuclease/phosphodiesterase" evidence="2">
    <location>
        <begin position="67"/>
        <end position="296"/>
    </location>
</feature>
<evidence type="ECO:0000313" key="4">
    <source>
        <dbReference type="EMBL" id="KAJ1168920.1"/>
    </source>
</evidence>
<dbReference type="InterPro" id="IPR044929">
    <property type="entry name" value="DNA/RNA_non-sp_Endonuclease_sf"/>
</dbReference>
<dbReference type="Pfam" id="PF01223">
    <property type="entry name" value="Endonuclease_NS"/>
    <property type="match status" value="1"/>
</dbReference>
<organism evidence="4 5">
    <name type="scientific">Pleurodeles waltl</name>
    <name type="common">Iberian ribbed newt</name>
    <dbReference type="NCBI Taxonomy" id="8319"/>
    <lineage>
        <taxon>Eukaryota</taxon>
        <taxon>Metazoa</taxon>
        <taxon>Chordata</taxon>
        <taxon>Craniata</taxon>
        <taxon>Vertebrata</taxon>
        <taxon>Euteleostomi</taxon>
        <taxon>Amphibia</taxon>
        <taxon>Batrachia</taxon>
        <taxon>Caudata</taxon>
        <taxon>Salamandroidea</taxon>
        <taxon>Salamandridae</taxon>
        <taxon>Pleurodelinae</taxon>
        <taxon>Pleurodeles</taxon>
    </lineage>
</organism>
<dbReference type="Proteomes" id="UP001066276">
    <property type="component" value="Chromosome 4_1"/>
</dbReference>
<evidence type="ECO:0008006" key="6">
    <source>
        <dbReference type="Google" id="ProtNLM"/>
    </source>
</evidence>
<dbReference type="AlphaFoldDB" id="A0AAV7SXT0"/>
<accession>A0AAV7SXT0</accession>
<evidence type="ECO:0000259" key="3">
    <source>
        <dbReference type="SMART" id="SM00892"/>
    </source>
</evidence>